<dbReference type="WBParaSite" id="ES5_v2.g21110.t1">
    <property type="protein sequence ID" value="ES5_v2.g21110.t1"/>
    <property type="gene ID" value="ES5_v2.g21110"/>
</dbReference>
<accession>A0AC34FUQ9</accession>
<proteinExistence type="predicted"/>
<evidence type="ECO:0000313" key="1">
    <source>
        <dbReference type="Proteomes" id="UP000887579"/>
    </source>
</evidence>
<organism evidence="1 2">
    <name type="scientific">Panagrolaimus sp. ES5</name>
    <dbReference type="NCBI Taxonomy" id="591445"/>
    <lineage>
        <taxon>Eukaryota</taxon>
        <taxon>Metazoa</taxon>
        <taxon>Ecdysozoa</taxon>
        <taxon>Nematoda</taxon>
        <taxon>Chromadorea</taxon>
        <taxon>Rhabditida</taxon>
        <taxon>Tylenchina</taxon>
        <taxon>Panagrolaimomorpha</taxon>
        <taxon>Panagrolaimoidea</taxon>
        <taxon>Panagrolaimidae</taxon>
        <taxon>Panagrolaimus</taxon>
    </lineage>
</organism>
<name>A0AC34FUQ9_9BILA</name>
<protein>
    <submittedName>
        <fullName evidence="2">Uncharacterized protein</fullName>
    </submittedName>
</protein>
<evidence type="ECO:0000313" key="2">
    <source>
        <dbReference type="WBParaSite" id="ES5_v2.g21110.t1"/>
    </source>
</evidence>
<reference evidence="2" key="1">
    <citation type="submission" date="2022-11" db="UniProtKB">
        <authorList>
            <consortium name="WormBaseParasite"/>
        </authorList>
    </citation>
    <scope>IDENTIFICATION</scope>
</reference>
<sequence length="69" mass="7565">MHSKNTGHMSSRCCSIIMDSKSAMTEALDEHDSGIMHNIKEGAKNMMDKVADAVVPDDQKAKARANPYN</sequence>
<dbReference type="Proteomes" id="UP000887579">
    <property type="component" value="Unplaced"/>
</dbReference>